<protein>
    <submittedName>
        <fullName evidence="1">Uncharacterized protein</fullName>
    </submittedName>
</protein>
<name>F0IT61_STRSA</name>
<evidence type="ECO:0000313" key="2">
    <source>
        <dbReference type="Proteomes" id="UP000004562"/>
    </source>
</evidence>
<accession>F0IT61</accession>
<dbReference type="AlphaFoldDB" id="F0IT61"/>
<dbReference type="HOGENOM" id="CLU_3085371_0_0_9"/>
<evidence type="ECO:0000313" key="1">
    <source>
        <dbReference type="EMBL" id="EGD38996.1"/>
    </source>
</evidence>
<dbReference type="EMBL" id="AEXZ01000007">
    <property type="protein sequence ID" value="EGD38996.1"/>
    <property type="molecule type" value="Genomic_DNA"/>
</dbReference>
<reference evidence="1 2" key="1">
    <citation type="submission" date="2011-02" db="EMBL/GenBank/DDBJ databases">
        <authorList>
            <person name="Muzny D."/>
            <person name="Qin X."/>
            <person name="Deng J."/>
            <person name="Jiang H."/>
            <person name="Liu Y."/>
            <person name="Qu J."/>
            <person name="Song X.-Z."/>
            <person name="Zhang L."/>
            <person name="Thornton R."/>
            <person name="Coyle M."/>
            <person name="Francisco L."/>
            <person name="Jackson L."/>
            <person name="Javaid M."/>
            <person name="Korchina V."/>
            <person name="Kovar C."/>
            <person name="Mata R."/>
            <person name="Mathew T."/>
            <person name="Ngo R."/>
            <person name="Nguyen L."/>
            <person name="Nguyen N."/>
            <person name="Okwuonu G."/>
            <person name="Ongeri F."/>
            <person name="Pham C."/>
            <person name="Simmons D."/>
            <person name="Wilczek-Boney K."/>
            <person name="Hale W."/>
            <person name="Jakkamsetti A."/>
            <person name="Pham P."/>
            <person name="Ruth R."/>
            <person name="San Lucas F."/>
            <person name="Warren J."/>
            <person name="Zhang J."/>
            <person name="Zhao Z."/>
            <person name="Zhou C."/>
            <person name="Zhu D."/>
            <person name="Lee S."/>
            <person name="Bess C."/>
            <person name="Blankenburg K."/>
            <person name="Forbes L."/>
            <person name="Fu Q."/>
            <person name="Gubbala S."/>
            <person name="Hirani K."/>
            <person name="Jayaseelan J.C."/>
            <person name="Lara F."/>
            <person name="Munidasa M."/>
            <person name="Palculict T."/>
            <person name="Patil S."/>
            <person name="Pu L.-L."/>
            <person name="Saada N."/>
            <person name="Tang L."/>
            <person name="Weissenberger G."/>
            <person name="Zhu Y."/>
            <person name="Hemphill L."/>
            <person name="Shang Y."/>
            <person name="Youmans B."/>
            <person name="Ayvaz T."/>
            <person name="Ross M."/>
            <person name="Santibanez J."/>
            <person name="Aqrawi P."/>
            <person name="Gross S."/>
            <person name="Joshi V."/>
            <person name="Fowler G."/>
            <person name="Nazareth L."/>
            <person name="Reid J."/>
            <person name="Worley K."/>
            <person name="Petrosino J."/>
            <person name="Highlander S."/>
            <person name="Gibbs R."/>
        </authorList>
    </citation>
    <scope>NUCLEOTIDE SEQUENCE [LARGE SCALE GENOMIC DNA]</scope>
    <source>
        <strain evidence="1 2">SK160</strain>
    </source>
</reference>
<comment type="caution">
    <text evidence="1">The sequence shown here is derived from an EMBL/GenBank/DDBJ whole genome shotgun (WGS) entry which is preliminary data.</text>
</comment>
<dbReference type="Proteomes" id="UP000004562">
    <property type="component" value="Unassembled WGS sequence"/>
</dbReference>
<sequence>MLLVTNGLFVYQLFKLVELDASVTAEEKEELEIRKTPALFTGFNLHLYNFPL</sequence>
<proteinExistence type="predicted"/>
<dbReference type="PATRIC" id="fig|888812.3.peg.1165"/>
<gene>
    <name evidence="1" type="ORF">HMPREF9384_1181</name>
</gene>
<organism evidence="1 2">
    <name type="scientific">Streptococcus sanguinis SK160</name>
    <dbReference type="NCBI Taxonomy" id="888812"/>
    <lineage>
        <taxon>Bacteria</taxon>
        <taxon>Bacillati</taxon>
        <taxon>Bacillota</taxon>
        <taxon>Bacilli</taxon>
        <taxon>Lactobacillales</taxon>
        <taxon>Streptococcaceae</taxon>
        <taxon>Streptococcus</taxon>
    </lineage>
</organism>